<reference evidence="7" key="1">
    <citation type="submission" date="2016-06" db="UniProtKB">
        <authorList>
            <consortium name="WormBaseParasite"/>
        </authorList>
    </citation>
    <scope>IDENTIFICATION</scope>
</reference>
<dbReference type="PROSITE" id="PS50082">
    <property type="entry name" value="WD_REPEATS_2"/>
    <property type="match status" value="1"/>
</dbReference>
<dbReference type="PANTHER" id="PTHR22839">
    <property type="entry name" value="THO COMPLEX SUBUNIT 3 THO3"/>
    <property type="match status" value="1"/>
</dbReference>
<dbReference type="SUPFAM" id="SSF50978">
    <property type="entry name" value="WD40 repeat-like"/>
    <property type="match status" value="1"/>
</dbReference>
<dbReference type="PANTHER" id="PTHR22839:SF0">
    <property type="entry name" value="THO COMPLEX SUBUNIT 3"/>
    <property type="match status" value="1"/>
</dbReference>
<dbReference type="STRING" id="387005.A0A183HWL7"/>
<dbReference type="Proteomes" id="UP000267606">
    <property type="component" value="Unassembled WGS sequence"/>
</dbReference>
<keyword evidence="6" id="KW-1185">Reference proteome</keyword>
<proteinExistence type="inferred from homology"/>
<dbReference type="WBParaSite" id="OFLC_0001187901-mRNA-1">
    <property type="protein sequence ID" value="OFLC_0001187901-mRNA-1"/>
    <property type="gene ID" value="OFLC_0001187901"/>
</dbReference>
<dbReference type="InterPro" id="IPR015943">
    <property type="entry name" value="WD40/YVTN_repeat-like_dom_sf"/>
</dbReference>
<evidence type="ECO:0000256" key="4">
    <source>
        <dbReference type="PROSITE-ProRule" id="PRU00221"/>
    </source>
</evidence>
<dbReference type="Gene3D" id="2.130.10.10">
    <property type="entry name" value="YVTN repeat-like/Quinoprotein amine dehydrogenase"/>
    <property type="match status" value="1"/>
</dbReference>
<organism evidence="7">
    <name type="scientific">Onchocerca flexuosa</name>
    <dbReference type="NCBI Taxonomy" id="387005"/>
    <lineage>
        <taxon>Eukaryota</taxon>
        <taxon>Metazoa</taxon>
        <taxon>Ecdysozoa</taxon>
        <taxon>Nematoda</taxon>
        <taxon>Chromadorea</taxon>
        <taxon>Rhabditida</taxon>
        <taxon>Spirurina</taxon>
        <taxon>Spiruromorpha</taxon>
        <taxon>Filarioidea</taxon>
        <taxon>Onchocercidae</taxon>
        <taxon>Onchocerca</taxon>
    </lineage>
</organism>
<dbReference type="GO" id="GO:0006406">
    <property type="term" value="P:mRNA export from nucleus"/>
    <property type="evidence" value="ECO:0007669"/>
    <property type="project" value="InterPro"/>
</dbReference>
<dbReference type="SMART" id="SM00320">
    <property type="entry name" value="WD40"/>
    <property type="match status" value="1"/>
</dbReference>
<keyword evidence="1 4" id="KW-0853">WD repeat</keyword>
<evidence type="ECO:0000313" key="6">
    <source>
        <dbReference type="Proteomes" id="UP000267606"/>
    </source>
</evidence>
<evidence type="ECO:0000256" key="1">
    <source>
        <dbReference type="ARBA" id="ARBA00022574"/>
    </source>
</evidence>
<evidence type="ECO:0000256" key="2">
    <source>
        <dbReference type="ARBA" id="ARBA00022737"/>
    </source>
</evidence>
<dbReference type="EMBL" id="UZAJ01017743">
    <property type="protein sequence ID" value="VDO80076.1"/>
    <property type="molecule type" value="Genomic_DNA"/>
</dbReference>
<evidence type="ECO:0000313" key="7">
    <source>
        <dbReference type="WBParaSite" id="OFLC_0001187901-mRNA-1"/>
    </source>
</evidence>
<dbReference type="InterPro" id="IPR019775">
    <property type="entry name" value="WD40_repeat_CS"/>
</dbReference>
<gene>
    <name evidence="5" type="ORF">OFLC_LOCUS11879</name>
</gene>
<dbReference type="Pfam" id="PF00400">
    <property type="entry name" value="WD40"/>
    <property type="match status" value="1"/>
</dbReference>
<evidence type="ECO:0000256" key="3">
    <source>
        <dbReference type="ARBA" id="ARBA00046343"/>
    </source>
</evidence>
<reference evidence="5 6" key="2">
    <citation type="submission" date="2018-11" db="EMBL/GenBank/DDBJ databases">
        <authorList>
            <consortium name="Pathogen Informatics"/>
        </authorList>
    </citation>
    <scope>NUCLEOTIDE SEQUENCE [LARGE SCALE GENOMIC DNA]</scope>
</reference>
<comment type="similarity">
    <text evidence="3">Belongs to the THOC3 family.</text>
</comment>
<dbReference type="InterPro" id="IPR040132">
    <property type="entry name" value="Tex1/THOC3"/>
</dbReference>
<dbReference type="InterPro" id="IPR036322">
    <property type="entry name" value="WD40_repeat_dom_sf"/>
</dbReference>
<dbReference type="AlphaFoldDB" id="A0A183HWL7"/>
<dbReference type="PROSITE" id="PS50294">
    <property type="entry name" value="WD_REPEATS_REGION"/>
    <property type="match status" value="1"/>
</dbReference>
<feature type="repeat" description="WD" evidence="4">
    <location>
        <begin position="59"/>
        <end position="101"/>
    </location>
</feature>
<sequence>MTEDCFTFLALQLQELQVPRPLTVSWNCDGTRLAAGAEKIDLTRNEVKWHFLQKTIFRGFGHNEQVDQVAFHPSNPYLLASASADKSVRLWDIRQARTHTRLNTKGKMLFVFR</sequence>
<evidence type="ECO:0000313" key="5">
    <source>
        <dbReference type="EMBL" id="VDO80076.1"/>
    </source>
</evidence>
<dbReference type="PROSITE" id="PS00678">
    <property type="entry name" value="WD_REPEATS_1"/>
    <property type="match status" value="1"/>
</dbReference>
<dbReference type="GO" id="GO:0000445">
    <property type="term" value="C:THO complex part of transcription export complex"/>
    <property type="evidence" value="ECO:0007669"/>
    <property type="project" value="TreeGrafter"/>
</dbReference>
<dbReference type="InterPro" id="IPR001680">
    <property type="entry name" value="WD40_rpt"/>
</dbReference>
<accession>A0A183HWL7</accession>
<protein>
    <submittedName>
        <fullName evidence="7">WD_REPEATS_REGION domain-containing protein</fullName>
    </submittedName>
</protein>
<name>A0A183HWL7_9BILA</name>
<keyword evidence="2" id="KW-0677">Repeat</keyword>